<dbReference type="GO" id="GO:0020037">
    <property type="term" value="F:heme binding"/>
    <property type="evidence" value="ECO:0007669"/>
    <property type="project" value="InterPro"/>
</dbReference>
<gene>
    <name evidence="6" type="ORF">ELE36_12925</name>
</gene>
<name>A0A411HL11_9GAMM</name>
<dbReference type="PANTHER" id="PTHR35008:SF9">
    <property type="entry name" value="CYTOCHROME C DOMAIN-CONTAINING PROTEIN"/>
    <property type="match status" value="1"/>
</dbReference>
<keyword evidence="2 4" id="KW-0479">Metal-binding</keyword>
<reference evidence="6 7" key="1">
    <citation type="submission" date="2019-01" db="EMBL/GenBank/DDBJ databases">
        <title>Pseudolysobacter antarctica gen. nov., sp. nov., isolated from Fildes Peninsula, Antarctica.</title>
        <authorList>
            <person name="Wei Z."/>
            <person name="Peng F."/>
        </authorList>
    </citation>
    <scope>NUCLEOTIDE SEQUENCE [LARGE SCALE GENOMIC DNA]</scope>
    <source>
        <strain evidence="6 7">AQ6-296</strain>
    </source>
</reference>
<keyword evidence="1 4" id="KW-0349">Heme</keyword>
<evidence type="ECO:0000259" key="5">
    <source>
        <dbReference type="PROSITE" id="PS51007"/>
    </source>
</evidence>
<dbReference type="KEGG" id="xbc:ELE36_12925"/>
<evidence type="ECO:0000256" key="3">
    <source>
        <dbReference type="ARBA" id="ARBA00023004"/>
    </source>
</evidence>
<dbReference type="Proteomes" id="UP000291562">
    <property type="component" value="Chromosome"/>
</dbReference>
<keyword evidence="7" id="KW-1185">Reference proteome</keyword>
<dbReference type="InterPro" id="IPR051459">
    <property type="entry name" value="Cytochrome_c-type_DH"/>
</dbReference>
<dbReference type="OrthoDB" id="5523448at2"/>
<organism evidence="6 7">
    <name type="scientific">Pseudolysobacter antarcticus</name>
    <dbReference type="NCBI Taxonomy" id="2511995"/>
    <lineage>
        <taxon>Bacteria</taxon>
        <taxon>Pseudomonadati</taxon>
        <taxon>Pseudomonadota</taxon>
        <taxon>Gammaproteobacteria</taxon>
        <taxon>Lysobacterales</taxon>
        <taxon>Rhodanobacteraceae</taxon>
        <taxon>Pseudolysobacter</taxon>
    </lineage>
</organism>
<dbReference type="InterPro" id="IPR009056">
    <property type="entry name" value="Cyt_c-like_dom"/>
</dbReference>
<feature type="domain" description="Cytochrome c" evidence="5">
    <location>
        <begin position="49"/>
        <end position="128"/>
    </location>
</feature>
<evidence type="ECO:0000313" key="6">
    <source>
        <dbReference type="EMBL" id="QBB71183.1"/>
    </source>
</evidence>
<dbReference type="RefSeq" id="WP_129833938.1">
    <property type="nucleotide sequence ID" value="NZ_CP035704.1"/>
</dbReference>
<evidence type="ECO:0000256" key="2">
    <source>
        <dbReference type="ARBA" id="ARBA00022723"/>
    </source>
</evidence>
<dbReference type="GO" id="GO:0009055">
    <property type="term" value="F:electron transfer activity"/>
    <property type="evidence" value="ECO:0007669"/>
    <property type="project" value="InterPro"/>
</dbReference>
<dbReference type="GO" id="GO:0046872">
    <property type="term" value="F:metal ion binding"/>
    <property type="evidence" value="ECO:0007669"/>
    <property type="project" value="UniProtKB-KW"/>
</dbReference>
<protein>
    <submittedName>
        <fullName evidence="6">Cytochrome c</fullName>
    </submittedName>
</protein>
<dbReference type="PROSITE" id="PS51007">
    <property type="entry name" value="CYTC"/>
    <property type="match status" value="1"/>
</dbReference>
<dbReference type="Gene3D" id="1.10.760.10">
    <property type="entry name" value="Cytochrome c-like domain"/>
    <property type="match status" value="1"/>
</dbReference>
<dbReference type="EMBL" id="CP035704">
    <property type="protein sequence ID" value="QBB71183.1"/>
    <property type="molecule type" value="Genomic_DNA"/>
</dbReference>
<dbReference type="AlphaFoldDB" id="A0A411HL11"/>
<sequence length="155" mass="16563">MHVAAHIPLRAWIQLFIIFVVLALSSACCFGEESSPFSAPGTLAERGHFKQQDGEALYRAICQGCHMPDASGAHGAGMYPALAANPKLASVMYPAITVLAGRRGMPQFHDSLSDQQVAAVVNYLRSHFGNDYADKLMSDDVAQLRASLLSAGGSR</sequence>
<evidence type="ECO:0000256" key="1">
    <source>
        <dbReference type="ARBA" id="ARBA00022617"/>
    </source>
</evidence>
<evidence type="ECO:0000256" key="4">
    <source>
        <dbReference type="PROSITE-ProRule" id="PRU00433"/>
    </source>
</evidence>
<dbReference type="Pfam" id="PF13442">
    <property type="entry name" value="Cytochrome_CBB3"/>
    <property type="match status" value="1"/>
</dbReference>
<dbReference type="PANTHER" id="PTHR35008">
    <property type="entry name" value="BLL4482 PROTEIN-RELATED"/>
    <property type="match status" value="1"/>
</dbReference>
<evidence type="ECO:0000313" key="7">
    <source>
        <dbReference type="Proteomes" id="UP000291562"/>
    </source>
</evidence>
<dbReference type="InterPro" id="IPR036909">
    <property type="entry name" value="Cyt_c-like_dom_sf"/>
</dbReference>
<proteinExistence type="predicted"/>
<accession>A0A411HL11</accession>
<dbReference type="SUPFAM" id="SSF46626">
    <property type="entry name" value="Cytochrome c"/>
    <property type="match status" value="1"/>
</dbReference>
<keyword evidence="3 4" id="KW-0408">Iron</keyword>